<dbReference type="GeneID" id="20347917"/>
<evidence type="ECO:0000313" key="5">
    <source>
        <dbReference type="EMBL" id="EJT73603.1"/>
    </source>
</evidence>
<dbReference type="GO" id="GO:0046872">
    <property type="term" value="F:metal ion binding"/>
    <property type="evidence" value="ECO:0007669"/>
    <property type="project" value="UniProtKB-KW"/>
</dbReference>
<dbReference type="OrthoDB" id="2861623at2759"/>
<dbReference type="EMBL" id="GL385398">
    <property type="protein sequence ID" value="EJT73603.1"/>
    <property type="molecule type" value="Genomic_DNA"/>
</dbReference>
<accession>J3P1R1</accession>
<organism evidence="5">
    <name type="scientific">Gaeumannomyces tritici (strain R3-111a-1)</name>
    <name type="common">Wheat and barley take-all root rot fungus</name>
    <name type="synonym">Gaeumannomyces graminis var. tritici</name>
    <dbReference type="NCBI Taxonomy" id="644352"/>
    <lineage>
        <taxon>Eukaryota</taxon>
        <taxon>Fungi</taxon>
        <taxon>Dikarya</taxon>
        <taxon>Ascomycota</taxon>
        <taxon>Pezizomycotina</taxon>
        <taxon>Sordariomycetes</taxon>
        <taxon>Sordariomycetidae</taxon>
        <taxon>Magnaporthales</taxon>
        <taxon>Magnaporthaceae</taxon>
        <taxon>Gaeumannomyces</taxon>
    </lineage>
</organism>
<dbReference type="GO" id="GO:0008299">
    <property type="term" value="P:isoprenoid biosynthetic process"/>
    <property type="evidence" value="ECO:0007669"/>
    <property type="project" value="UniProtKB-ARBA"/>
</dbReference>
<evidence type="ECO:0000313" key="7">
    <source>
        <dbReference type="Proteomes" id="UP000006039"/>
    </source>
</evidence>
<evidence type="ECO:0000256" key="3">
    <source>
        <dbReference type="ARBA" id="ARBA00022842"/>
    </source>
</evidence>
<dbReference type="GO" id="GO:0010333">
    <property type="term" value="F:terpene synthase activity"/>
    <property type="evidence" value="ECO:0007669"/>
    <property type="project" value="InterPro"/>
</dbReference>
<keyword evidence="7" id="KW-1185">Reference proteome</keyword>
<evidence type="ECO:0000256" key="4">
    <source>
        <dbReference type="RuleBase" id="RU366034"/>
    </source>
</evidence>
<evidence type="ECO:0000313" key="6">
    <source>
        <dbReference type="EnsemblFungi" id="EJT73603"/>
    </source>
</evidence>
<keyword evidence="4" id="KW-0456">Lyase</keyword>
<keyword evidence="4" id="KW-0479">Metal-binding</keyword>
<dbReference type="RefSeq" id="XP_009223547.1">
    <property type="nucleotide sequence ID" value="XM_009225283.1"/>
</dbReference>
<dbReference type="STRING" id="644352.J3P1R1"/>
<dbReference type="Proteomes" id="UP000006039">
    <property type="component" value="Unassembled WGS sequence"/>
</dbReference>
<dbReference type="Gene3D" id="1.10.600.10">
    <property type="entry name" value="Farnesyl Diphosphate Synthase"/>
    <property type="match status" value="1"/>
</dbReference>
<reference evidence="6" key="5">
    <citation type="submission" date="2018-04" db="UniProtKB">
        <authorList>
            <consortium name="EnsemblFungi"/>
        </authorList>
    </citation>
    <scope>IDENTIFICATION</scope>
    <source>
        <strain evidence="6">R3-111a-1</strain>
    </source>
</reference>
<dbReference type="PANTHER" id="PTHR35201:SF4">
    <property type="entry name" value="BETA-PINACENE SYNTHASE-RELATED"/>
    <property type="match status" value="1"/>
</dbReference>
<keyword evidence="3 4" id="KW-0460">Magnesium</keyword>
<dbReference type="SUPFAM" id="SSF48576">
    <property type="entry name" value="Terpenoid synthases"/>
    <property type="match status" value="1"/>
</dbReference>
<comment type="cofactor">
    <cofactor evidence="1 4">
        <name>Mg(2+)</name>
        <dbReference type="ChEBI" id="CHEBI:18420"/>
    </cofactor>
</comment>
<reference evidence="5" key="2">
    <citation type="submission" date="2010-07" db="EMBL/GenBank/DDBJ databases">
        <authorList>
            <consortium name="The Broad Institute Genome Sequencing Platform"/>
            <consortium name="Broad Institute Genome Sequencing Center for Infectious Disease"/>
            <person name="Ma L.-J."/>
            <person name="Dead R."/>
            <person name="Young S."/>
            <person name="Zeng Q."/>
            <person name="Koehrsen M."/>
            <person name="Alvarado L."/>
            <person name="Berlin A."/>
            <person name="Chapman S.B."/>
            <person name="Chen Z."/>
            <person name="Freedman E."/>
            <person name="Gellesch M."/>
            <person name="Goldberg J."/>
            <person name="Griggs A."/>
            <person name="Gujja S."/>
            <person name="Heilman E.R."/>
            <person name="Heiman D."/>
            <person name="Hepburn T."/>
            <person name="Howarth C."/>
            <person name="Jen D."/>
            <person name="Larson L."/>
            <person name="Mehta T."/>
            <person name="Neiman D."/>
            <person name="Pearson M."/>
            <person name="Roberts A."/>
            <person name="Saif S."/>
            <person name="Shea T."/>
            <person name="Shenoy N."/>
            <person name="Sisk P."/>
            <person name="Stolte C."/>
            <person name="Sykes S."/>
            <person name="Walk T."/>
            <person name="White J."/>
            <person name="Yandava C."/>
            <person name="Haas B."/>
            <person name="Nusbaum C."/>
            <person name="Birren B."/>
        </authorList>
    </citation>
    <scope>NUCLEOTIDE SEQUENCE</scope>
    <source>
        <strain evidence="5">R3-111a-1</strain>
    </source>
</reference>
<dbReference type="PANTHER" id="PTHR35201">
    <property type="entry name" value="TERPENE SYNTHASE"/>
    <property type="match status" value="1"/>
</dbReference>
<protein>
    <recommendedName>
        <fullName evidence="4">Terpene synthase</fullName>
        <ecNumber evidence="4">4.2.3.-</ecNumber>
    </recommendedName>
</protein>
<dbReference type="eggNOG" id="ENOG502SDMI">
    <property type="taxonomic scope" value="Eukaryota"/>
</dbReference>
<dbReference type="InterPro" id="IPR034686">
    <property type="entry name" value="Terpene_cyclase-like_2"/>
</dbReference>
<dbReference type="AlphaFoldDB" id="J3P1R1"/>
<proteinExistence type="inferred from homology"/>
<dbReference type="InterPro" id="IPR008949">
    <property type="entry name" value="Isoprenoid_synthase_dom_sf"/>
</dbReference>
<dbReference type="EC" id="4.2.3.-" evidence="4"/>
<gene>
    <name evidence="6" type="primary">20347917</name>
    <name evidence="5" type="ORF">GGTG_07459</name>
</gene>
<evidence type="ECO:0000256" key="2">
    <source>
        <dbReference type="ARBA" id="ARBA00006333"/>
    </source>
</evidence>
<reference evidence="7" key="1">
    <citation type="submission" date="2010-07" db="EMBL/GenBank/DDBJ databases">
        <title>The genome sequence of Gaeumannomyces graminis var. tritici strain R3-111a-1.</title>
        <authorList>
            <consortium name="The Broad Institute Genome Sequencing Platform"/>
            <person name="Ma L.-J."/>
            <person name="Dead R."/>
            <person name="Young S."/>
            <person name="Zeng Q."/>
            <person name="Koehrsen M."/>
            <person name="Alvarado L."/>
            <person name="Berlin A."/>
            <person name="Chapman S.B."/>
            <person name="Chen Z."/>
            <person name="Freedman E."/>
            <person name="Gellesch M."/>
            <person name="Goldberg J."/>
            <person name="Griggs A."/>
            <person name="Gujja S."/>
            <person name="Heilman E.R."/>
            <person name="Heiman D."/>
            <person name="Hepburn T."/>
            <person name="Howarth C."/>
            <person name="Jen D."/>
            <person name="Larson L."/>
            <person name="Mehta T."/>
            <person name="Neiman D."/>
            <person name="Pearson M."/>
            <person name="Roberts A."/>
            <person name="Saif S."/>
            <person name="Shea T."/>
            <person name="Shenoy N."/>
            <person name="Sisk P."/>
            <person name="Stolte C."/>
            <person name="Sykes S."/>
            <person name="Walk T."/>
            <person name="White J."/>
            <person name="Yandava C."/>
            <person name="Haas B."/>
            <person name="Nusbaum C."/>
            <person name="Birren B."/>
        </authorList>
    </citation>
    <scope>NUCLEOTIDE SEQUENCE [LARGE SCALE GENOMIC DNA]</scope>
    <source>
        <strain evidence="7">R3-111a-1</strain>
    </source>
</reference>
<dbReference type="EnsemblFungi" id="EJT73603">
    <property type="protein sequence ID" value="EJT73603"/>
    <property type="gene ID" value="GGTG_07459"/>
</dbReference>
<reference evidence="6" key="4">
    <citation type="journal article" date="2015" name="G3 (Bethesda)">
        <title>Genome sequences of three phytopathogenic species of the Magnaporthaceae family of fungi.</title>
        <authorList>
            <person name="Okagaki L.H."/>
            <person name="Nunes C.C."/>
            <person name="Sailsbery J."/>
            <person name="Clay B."/>
            <person name="Brown D."/>
            <person name="John T."/>
            <person name="Oh Y."/>
            <person name="Young N."/>
            <person name="Fitzgerald M."/>
            <person name="Haas B.J."/>
            <person name="Zeng Q."/>
            <person name="Young S."/>
            <person name="Adiconis X."/>
            <person name="Fan L."/>
            <person name="Levin J.Z."/>
            <person name="Mitchell T.K."/>
            <person name="Okubara P.A."/>
            <person name="Farman M.L."/>
            <person name="Kohn L.M."/>
            <person name="Birren B."/>
            <person name="Ma L.-J."/>
            <person name="Dean R.A."/>
        </authorList>
    </citation>
    <scope>NUCLEOTIDE SEQUENCE</scope>
    <source>
        <strain evidence="6">R3-111a-1</strain>
    </source>
</reference>
<sequence>MAVVENFAPQIVFLPDIDEPSQDHHALIPRTPVPATFNTNALLSLPIVDEGADLVKRYTGETVHIQNLLDLMPTWPSKKHSQDVLDEVAAEIDGWLKTVNVPQAKKECGTGERYTTLASVLYTDCSKRKLVTLAKYQCWSAWFGEEMDNPALDSAATRHLRDQTLRCIDTCLGSSPPGPTNLDNTASGTVAVLREVLTAMRAEMATSSADRLRRELRDSVESAARRHAARRHDTLPDPWHHLDVRCDDVGALPNITAGEYAMGFGLPDAVRYHEAVETVVLECTRLATLVHEVLSCQRNFRDGKLDNMCLLLANAENISVQAAVAKVLGLVRKHYEACEAAESRLPLSENASNLNDQIRGYVGGCKRLATGTAHWAYLCGPCFDTASLGEIWALSFTLGQ</sequence>
<evidence type="ECO:0000256" key="1">
    <source>
        <dbReference type="ARBA" id="ARBA00001946"/>
    </source>
</evidence>
<dbReference type="Pfam" id="PF19086">
    <property type="entry name" value="Terpene_syn_C_2"/>
    <property type="match status" value="1"/>
</dbReference>
<comment type="similarity">
    <text evidence="2 4">Belongs to the terpene synthase family.</text>
</comment>
<reference evidence="5" key="3">
    <citation type="submission" date="2010-09" db="EMBL/GenBank/DDBJ databases">
        <title>Annotation of Gaeumannomyces graminis var. tritici R3-111a-1.</title>
        <authorList>
            <consortium name="The Broad Institute Genome Sequencing Platform"/>
            <person name="Ma L.-J."/>
            <person name="Dead R."/>
            <person name="Young S.K."/>
            <person name="Zeng Q."/>
            <person name="Gargeya S."/>
            <person name="Fitzgerald M."/>
            <person name="Haas B."/>
            <person name="Abouelleil A."/>
            <person name="Alvarado L."/>
            <person name="Arachchi H.M."/>
            <person name="Berlin A."/>
            <person name="Brown A."/>
            <person name="Chapman S.B."/>
            <person name="Chen Z."/>
            <person name="Dunbar C."/>
            <person name="Freedman E."/>
            <person name="Gearin G."/>
            <person name="Gellesch M."/>
            <person name="Goldberg J."/>
            <person name="Griggs A."/>
            <person name="Gujja S."/>
            <person name="Heiman D."/>
            <person name="Howarth C."/>
            <person name="Larson L."/>
            <person name="Lui A."/>
            <person name="MacDonald P.J.P."/>
            <person name="Mehta T."/>
            <person name="Montmayeur A."/>
            <person name="Murphy C."/>
            <person name="Neiman D."/>
            <person name="Pearson M."/>
            <person name="Priest M."/>
            <person name="Roberts A."/>
            <person name="Saif S."/>
            <person name="Shea T."/>
            <person name="Shenoy N."/>
            <person name="Sisk P."/>
            <person name="Stolte C."/>
            <person name="Sykes S."/>
            <person name="Yandava C."/>
            <person name="Wortman J."/>
            <person name="Nusbaum C."/>
            <person name="Birren B."/>
        </authorList>
    </citation>
    <scope>NUCLEOTIDE SEQUENCE</scope>
    <source>
        <strain evidence="5">R3-111a-1</strain>
    </source>
</reference>
<name>J3P1R1_GAET3</name>
<dbReference type="VEuPathDB" id="FungiDB:GGTG_07459"/>
<dbReference type="HOGENOM" id="CLU_042538_3_2_1"/>